<protein>
    <submittedName>
        <fullName evidence="4 5">Ubiquitin-like domain-containing protein</fullName>
    </submittedName>
</protein>
<keyword evidence="1" id="KW-0812">Transmembrane</keyword>
<dbReference type="Proteomes" id="UP000035681">
    <property type="component" value="Unplaced"/>
</dbReference>
<dbReference type="WBParaSite" id="SSTP_0001188000.1">
    <property type="protein sequence ID" value="SSTP_0001188000.1"/>
    <property type="gene ID" value="SSTP_0001188000"/>
</dbReference>
<keyword evidence="3" id="KW-1185">Reference proteome</keyword>
<dbReference type="InterPro" id="IPR000626">
    <property type="entry name" value="Ubiquitin-like_dom"/>
</dbReference>
<evidence type="ECO:0000256" key="1">
    <source>
        <dbReference type="SAM" id="Phobius"/>
    </source>
</evidence>
<dbReference type="Pfam" id="PF00240">
    <property type="entry name" value="ubiquitin"/>
    <property type="match status" value="1"/>
</dbReference>
<dbReference type="Gene3D" id="3.10.20.90">
    <property type="entry name" value="Phosphatidylinositol 3-kinase Catalytic Subunit, Chain A, domain 1"/>
    <property type="match status" value="1"/>
</dbReference>
<evidence type="ECO:0000313" key="5">
    <source>
        <dbReference type="WBParaSite" id="TCONS_00000652.p1"/>
    </source>
</evidence>
<dbReference type="InterPro" id="IPR029071">
    <property type="entry name" value="Ubiquitin-like_domsf"/>
</dbReference>
<keyword evidence="1" id="KW-1133">Transmembrane helix</keyword>
<dbReference type="SMART" id="SM00213">
    <property type="entry name" value="UBQ"/>
    <property type="match status" value="1"/>
</dbReference>
<dbReference type="InterPro" id="IPR019956">
    <property type="entry name" value="Ubiquitin_dom"/>
</dbReference>
<reference evidence="4" key="1">
    <citation type="submission" date="2015-08" db="UniProtKB">
        <authorList>
            <consortium name="WormBaseParasite"/>
        </authorList>
    </citation>
    <scope>IDENTIFICATION</scope>
</reference>
<keyword evidence="1" id="KW-0472">Membrane</keyword>
<dbReference type="STRING" id="6248.A0A0K0EQZ8"/>
<dbReference type="PROSITE" id="PS50053">
    <property type="entry name" value="UBIQUITIN_2"/>
    <property type="match status" value="1"/>
</dbReference>
<accession>A0A0K0EQZ8</accession>
<evidence type="ECO:0000259" key="2">
    <source>
        <dbReference type="PROSITE" id="PS50053"/>
    </source>
</evidence>
<dbReference type="PRINTS" id="PR00348">
    <property type="entry name" value="UBIQUITIN"/>
</dbReference>
<dbReference type="WBParaSite" id="TCONS_00000652.p1">
    <property type="protein sequence ID" value="TCONS_00000652.p1"/>
    <property type="gene ID" value="XLOC_000634"/>
</dbReference>
<proteinExistence type="predicted"/>
<feature type="transmembrane region" description="Helical" evidence="1">
    <location>
        <begin position="12"/>
        <end position="35"/>
    </location>
</feature>
<evidence type="ECO:0000313" key="3">
    <source>
        <dbReference type="Proteomes" id="UP000035681"/>
    </source>
</evidence>
<sequence>MIVIKFLVTKIIYKSIVISIFNLIYIIFFVMQIFVRNLDGKSITLDVEPTESVLNAKRKFLQKMNYRPNFDIRFLYQGKFMMDNMPIGAYGVEKESNVHLYVNPGRIFKTQYFSEIGESSKEI</sequence>
<feature type="domain" description="Ubiquitin-like" evidence="2">
    <location>
        <begin position="31"/>
        <end position="103"/>
    </location>
</feature>
<name>A0A0K0EQZ8_STRER</name>
<dbReference type="AlphaFoldDB" id="A0A0K0EQZ8"/>
<organism evidence="4">
    <name type="scientific">Strongyloides stercoralis</name>
    <name type="common">Threadworm</name>
    <dbReference type="NCBI Taxonomy" id="6248"/>
    <lineage>
        <taxon>Eukaryota</taxon>
        <taxon>Metazoa</taxon>
        <taxon>Ecdysozoa</taxon>
        <taxon>Nematoda</taxon>
        <taxon>Chromadorea</taxon>
        <taxon>Rhabditida</taxon>
        <taxon>Tylenchina</taxon>
        <taxon>Panagrolaimomorpha</taxon>
        <taxon>Strongyloidoidea</taxon>
        <taxon>Strongyloididae</taxon>
        <taxon>Strongyloides</taxon>
    </lineage>
</organism>
<evidence type="ECO:0000313" key="4">
    <source>
        <dbReference type="WBParaSite" id="SSTP_0001188000.1"/>
    </source>
</evidence>
<dbReference type="SUPFAM" id="SSF54236">
    <property type="entry name" value="Ubiquitin-like"/>
    <property type="match status" value="1"/>
</dbReference>